<sequence length="301" mass="33587">MDSNLYEAKADKVFKFFVYLCLTIALIVVLYPLIYIISASISNPTYVNSGKMWLLPKDITFEGYRLIFGNDSIWRGYLMTVVYTGLGTLINLLVTIPAAYALSRKDFYGRGLFTALFVLTMFFTGGLIPTYLVVRDLGLIDTIWAMVLPNAAAVWNIVIARVFFQSTIPKGLEEAATIDGASNFKLFFKIILPLSAPIIAVMALFYGVGHWNGYFNALIYISDRDLFPLQLVLREILVLQDMSSNNTTMTGEAAQLIHSNQQLAAIIKYGVMIVSSLPVIIVYPFLQKYFVKGVMIGSLKG</sequence>
<evidence type="ECO:0000256" key="1">
    <source>
        <dbReference type="ARBA" id="ARBA00004651"/>
    </source>
</evidence>
<feature type="domain" description="ABC transmembrane type-1" evidence="8">
    <location>
        <begin position="77"/>
        <end position="290"/>
    </location>
</feature>
<dbReference type="Proteomes" id="UP000198565">
    <property type="component" value="Unassembled WGS sequence"/>
</dbReference>
<dbReference type="SUPFAM" id="SSF161098">
    <property type="entry name" value="MetI-like"/>
    <property type="match status" value="1"/>
</dbReference>
<dbReference type="PROSITE" id="PS50928">
    <property type="entry name" value="ABC_TM1"/>
    <property type="match status" value="1"/>
</dbReference>
<keyword evidence="4 7" id="KW-0812">Transmembrane</keyword>
<dbReference type="EMBL" id="FOTR01000003">
    <property type="protein sequence ID" value="SFL69268.1"/>
    <property type="molecule type" value="Genomic_DNA"/>
</dbReference>
<dbReference type="Pfam" id="PF00528">
    <property type="entry name" value="BPD_transp_1"/>
    <property type="match status" value="1"/>
</dbReference>
<organism evidence="9 10">
    <name type="scientific">Gracilibacillus orientalis</name>
    <dbReference type="NCBI Taxonomy" id="334253"/>
    <lineage>
        <taxon>Bacteria</taxon>
        <taxon>Bacillati</taxon>
        <taxon>Bacillota</taxon>
        <taxon>Bacilli</taxon>
        <taxon>Bacillales</taxon>
        <taxon>Bacillaceae</taxon>
        <taxon>Gracilibacillus</taxon>
    </lineage>
</organism>
<evidence type="ECO:0000256" key="4">
    <source>
        <dbReference type="ARBA" id="ARBA00022692"/>
    </source>
</evidence>
<dbReference type="PANTHER" id="PTHR43744:SF9">
    <property type="entry name" value="POLYGALACTURONAN_RHAMNOGALACTURONAN TRANSPORT SYSTEM PERMEASE PROTEIN YTCP"/>
    <property type="match status" value="1"/>
</dbReference>
<proteinExistence type="inferred from homology"/>
<keyword evidence="3" id="KW-1003">Cell membrane</keyword>
<evidence type="ECO:0000313" key="10">
    <source>
        <dbReference type="Proteomes" id="UP000198565"/>
    </source>
</evidence>
<feature type="transmembrane region" description="Helical" evidence="7">
    <location>
        <begin position="266"/>
        <end position="286"/>
    </location>
</feature>
<gene>
    <name evidence="9" type="ORF">SAMN04487943_103125</name>
</gene>
<evidence type="ECO:0000256" key="2">
    <source>
        <dbReference type="ARBA" id="ARBA00022448"/>
    </source>
</evidence>
<evidence type="ECO:0000256" key="6">
    <source>
        <dbReference type="ARBA" id="ARBA00023136"/>
    </source>
</evidence>
<dbReference type="PANTHER" id="PTHR43744">
    <property type="entry name" value="ABC TRANSPORTER PERMEASE PROTEIN MG189-RELATED-RELATED"/>
    <property type="match status" value="1"/>
</dbReference>
<protein>
    <submittedName>
        <fullName evidence="9">Putative aldouronate transport system permease protein</fullName>
    </submittedName>
</protein>
<name>A0A1I4JRR3_9BACI</name>
<accession>A0A1I4JRR3</accession>
<dbReference type="GO" id="GO:0005886">
    <property type="term" value="C:plasma membrane"/>
    <property type="evidence" value="ECO:0007669"/>
    <property type="project" value="UniProtKB-SubCell"/>
</dbReference>
<comment type="subcellular location">
    <subcellularLocation>
        <location evidence="1 7">Cell membrane</location>
        <topology evidence="1 7">Multi-pass membrane protein</topology>
    </subcellularLocation>
</comment>
<dbReference type="CDD" id="cd06261">
    <property type="entry name" value="TM_PBP2"/>
    <property type="match status" value="1"/>
</dbReference>
<comment type="similarity">
    <text evidence="7">Belongs to the binding-protein-dependent transport system permease family.</text>
</comment>
<feature type="transmembrane region" description="Helical" evidence="7">
    <location>
        <begin position="186"/>
        <end position="208"/>
    </location>
</feature>
<evidence type="ECO:0000259" key="8">
    <source>
        <dbReference type="PROSITE" id="PS50928"/>
    </source>
</evidence>
<feature type="transmembrane region" description="Helical" evidence="7">
    <location>
        <begin position="112"/>
        <end position="131"/>
    </location>
</feature>
<reference evidence="10" key="1">
    <citation type="submission" date="2016-10" db="EMBL/GenBank/DDBJ databases">
        <authorList>
            <person name="Varghese N."/>
            <person name="Submissions S."/>
        </authorList>
    </citation>
    <scope>NUCLEOTIDE SEQUENCE [LARGE SCALE GENOMIC DNA]</scope>
    <source>
        <strain evidence="10">CGMCC 1.4250</strain>
    </source>
</reference>
<keyword evidence="10" id="KW-1185">Reference proteome</keyword>
<evidence type="ECO:0000313" key="9">
    <source>
        <dbReference type="EMBL" id="SFL69268.1"/>
    </source>
</evidence>
<feature type="transmembrane region" description="Helical" evidence="7">
    <location>
        <begin position="143"/>
        <end position="164"/>
    </location>
</feature>
<dbReference type="STRING" id="334253.SAMN04487943_103125"/>
<dbReference type="Gene3D" id="1.10.3720.10">
    <property type="entry name" value="MetI-like"/>
    <property type="match status" value="1"/>
</dbReference>
<keyword evidence="2 7" id="KW-0813">Transport</keyword>
<evidence type="ECO:0000256" key="7">
    <source>
        <dbReference type="RuleBase" id="RU363032"/>
    </source>
</evidence>
<dbReference type="RefSeq" id="WP_091482646.1">
    <property type="nucleotide sequence ID" value="NZ_FOTR01000003.1"/>
</dbReference>
<feature type="transmembrane region" description="Helical" evidence="7">
    <location>
        <begin position="77"/>
        <end position="100"/>
    </location>
</feature>
<keyword evidence="5 7" id="KW-1133">Transmembrane helix</keyword>
<evidence type="ECO:0000256" key="5">
    <source>
        <dbReference type="ARBA" id="ARBA00022989"/>
    </source>
</evidence>
<dbReference type="InterPro" id="IPR000515">
    <property type="entry name" value="MetI-like"/>
</dbReference>
<dbReference type="AlphaFoldDB" id="A0A1I4JRR3"/>
<dbReference type="OrthoDB" id="9810086at2"/>
<feature type="transmembrane region" description="Helical" evidence="7">
    <location>
        <begin position="16"/>
        <end position="37"/>
    </location>
</feature>
<dbReference type="GO" id="GO:0055085">
    <property type="term" value="P:transmembrane transport"/>
    <property type="evidence" value="ECO:0007669"/>
    <property type="project" value="InterPro"/>
</dbReference>
<dbReference type="InterPro" id="IPR035906">
    <property type="entry name" value="MetI-like_sf"/>
</dbReference>
<evidence type="ECO:0000256" key="3">
    <source>
        <dbReference type="ARBA" id="ARBA00022475"/>
    </source>
</evidence>
<keyword evidence="6 7" id="KW-0472">Membrane</keyword>